<dbReference type="PANTHER" id="PTHR43711">
    <property type="entry name" value="TWO-COMPONENT HISTIDINE KINASE"/>
    <property type="match status" value="1"/>
</dbReference>
<organism evidence="9 10">
    <name type="scientific">Kiloniella laminariae</name>
    <dbReference type="NCBI Taxonomy" id="454162"/>
    <lineage>
        <taxon>Bacteria</taxon>
        <taxon>Pseudomonadati</taxon>
        <taxon>Pseudomonadota</taxon>
        <taxon>Alphaproteobacteria</taxon>
        <taxon>Rhodospirillales</taxon>
        <taxon>Kiloniellaceae</taxon>
        <taxon>Kiloniella</taxon>
    </lineage>
</organism>
<keyword evidence="3" id="KW-0597">Phosphoprotein</keyword>
<dbReference type="Gene3D" id="1.10.287.130">
    <property type="match status" value="1"/>
</dbReference>
<proteinExistence type="predicted"/>
<reference evidence="9" key="1">
    <citation type="submission" date="2022-12" db="EMBL/GenBank/DDBJ databases">
        <title>Bacterial isolates from different developmental stages of Nematostella vectensis.</title>
        <authorList>
            <person name="Fraune S."/>
        </authorList>
    </citation>
    <scope>NUCLEOTIDE SEQUENCE</scope>
    <source>
        <strain evidence="9">G21630-S1</strain>
    </source>
</reference>
<evidence type="ECO:0000256" key="7">
    <source>
        <dbReference type="SAM" id="Phobius"/>
    </source>
</evidence>
<dbReference type="SMART" id="SM00387">
    <property type="entry name" value="HATPase_c"/>
    <property type="match status" value="1"/>
</dbReference>
<dbReference type="InterPro" id="IPR036097">
    <property type="entry name" value="HisK_dim/P_sf"/>
</dbReference>
<evidence type="ECO:0000259" key="8">
    <source>
        <dbReference type="PROSITE" id="PS50109"/>
    </source>
</evidence>
<feature type="domain" description="Histidine kinase" evidence="8">
    <location>
        <begin position="283"/>
        <end position="498"/>
    </location>
</feature>
<dbReference type="Proteomes" id="UP001069802">
    <property type="component" value="Unassembled WGS sequence"/>
</dbReference>
<dbReference type="CDD" id="cd00075">
    <property type="entry name" value="HATPase"/>
    <property type="match status" value="1"/>
</dbReference>
<sequence>MSNAPLKKTKAFWNVGRKIFVVSVSIVLVLFAVFTSVNWYMEKQRITKIWIENVTVKTERLAAQISGAVRREQPNAIWHSFNFLTPSEQVTPFDLRVYNPSGKKLLEHVGLNHKAEDLRFSELLEGKTQKTLHHLDDKGITIAVPIKTLRSKAYGTLIITWSLSPLNTHLLDSLKSQGFLSLGILALASLIIFFLVRLTIGSHLTQLSNDMLLIVNNQRPQTSKLFKRQDEFGVLALSLEVFKRRMDEFRETRTKLEEKTNLLGMALEKEVVQNSMQRDFVSMASHEIRTPLTIIDSSVQRIRRRLDTLDKDFIDGKLHKISGATQRMLELLDSTLSASRIEAGEVEMSLTPVDLAGLLALTCINHQDYSEHHQIIYDVQKLPRSILVDKPKITQVFSNLLSNAIKYSPGASKVIVGGYIENGRAYITFQDFGIGIAREDWPHIFDRYFRSSNTAGISGTGIGLCLVQWLLELHGGAITIESELEQGSVFTVMLPIKDSGDDQAEIINIPLTSTESDLSKL</sequence>
<dbReference type="CDD" id="cd00082">
    <property type="entry name" value="HisKA"/>
    <property type="match status" value="1"/>
</dbReference>
<keyword evidence="4" id="KW-0808">Transferase</keyword>
<evidence type="ECO:0000256" key="6">
    <source>
        <dbReference type="ARBA" id="ARBA00023012"/>
    </source>
</evidence>
<evidence type="ECO:0000256" key="3">
    <source>
        <dbReference type="ARBA" id="ARBA00022553"/>
    </source>
</evidence>
<comment type="caution">
    <text evidence="9">The sequence shown here is derived from an EMBL/GenBank/DDBJ whole genome shotgun (WGS) entry which is preliminary data.</text>
</comment>
<evidence type="ECO:0000313" key="9">
    <source>
        <dbReference type="EMBL" id="MCZ4282989.1"/>
    </source>
</evidence>
<keyword evidence="10" id="KW-1185">Reference proteome</keyword>
<dbReference type="Gene3D" id="3.30.565.10">
    <property type="entry name" value="Histidine kinase-like ATPase, C-terminal domain"/>
    <property type="match status" value="1"/>
</dbReference>
<dbReference type="InterPro" id="IPR003661">
    <property type="entry name" value="HisK_dim/P_dom"/>
</dbReference>
<comment type="catalytic activity">
    <reaction evidence="1">
        <text>ATP + protein L-histidine = ADP + protein N-phospho-L-histidine.</text>
        <dbReference type="EC" id="2.7.13.3"/>
    </reaction>
</comment>
<keyword evidence="7" id="KW-0472">Membrane</keyword>
<feature type="transmembrane region" description="Helical" evidence="7">
    <location>
        <begin position="179"/>
        <end position="200"/>
    </location>
</feature>
<dbReference type="SUPFAM" id="SSF55874">
    <property type="entry name" value="ATPase domain of HSP90 chaperone/DNA topoisomerase II/histidine kinase"/>
    <property type="match status" value="1"/>
</dbReference>
<dbReference type="SMART" id="SM00388">
    <property type="entry name" value="HisKA"/>
    <property type="match status" value="1"/>
</dbReference>
<dbReference type="EC" id="2.7.13.3" evidence="2"/>
<feature type="transmembrane region" description="Helical" evidence="7">
    <location>
        <begin position="20"/>
        <end position="41"/>
    </location>
</feature>
<dbReference type="GO" id="GO:0016301">
    <property type="term" value="F:kinase activity"/>
    <property type="evidence" value="ECO:0007669"/>
    <property type="project" value="UniProtKB-KW"/>
</dbReference>
<dbReference type="InterPro" id="IPR005467">
    <property type="entry name" value="His_kinase_dom"/>
</dbReference>
<keyword evidence="7" id="KW-0812">Transmembrane</keyword>
<dbReference type="Gene3D" id="6.10.340.10">
    <property type="match status" value="1"/>
</dbReference>
<dbReference type="PROSITE" id="PS50109">
    <property type="entry name" value="HIS_KIN"/>
    <property type="match status" value="1"/>
</dbReference>
<accession>A0ABT4LPI0</accession>
<dbReference type="InterPro" id="IPR050736">
    <property type="entry name" value="Sensor_HK_Regulatory"/>
</dbReference>
<dbReference type="RefSeq" id="WP_269425128.1">
    <property type="nucleotide sequence ID" value="NZ_JAPWGY010000014.1"/>
</dbReference>
<evidence type="ECO:0000313" key="10">
    <source>
        <dbReference type="Proteomes" id="UP001069802"/>
    </source>
</evidence>
<gene>
    <name evidence="9" type="ORF">O4H49_19555</name>
</gene>
<dbReference type="Pfam" id="PF02518">
    <property type="entry name" value="HATPase_c"/>
    <property type="match status" value="1"/>
</dbReference>
<keyword evidence="7" id="KW-1133">Transmembrane helix</keyword>
<keyword evidence="5 9" id="KW-0418">Kinase</keyword>
<name>A0ABT4LPI0_9PROT</name>
<keyword evidence="6" id="KW-0902">Two-component regulatory system</keyword>
<dbReference type="Pfam" id="PF00512">
    <property type="entry name" value="HisKA"/>
    <property type="match status" value="1"/>
</dbReference>
<dbReference type="EMBL" id="JAPWGY010000014">
    <property type="protein sequence ID" value="MCZ4282989.1"/>
    <property type="molecule type" value="Genomic_DNA"/>
</dbReference>
<dbReference type="InterPro" id="IPR004358">
    <property type="entry name" value="Sig_transdc_His_kin-like_C"/>
</dbReference>
<dbReference type="SUPFAM" id="SSF47384">
    <property type="entry name" value="Homodimeric domain of signal transducing histidine kinase"/>
    <property type="match status" value="1"/>
</dbReference>
<dbReference type="PANTHER" id="PTHR43711:SF26">
    <property type="entry name" value="SENSOR HISTIDINE KINASE RCSC"/>
    <property type="match status" value="1"/>
</dbReference>
<evidence type="ECO:0000256" key="5">
    <source>
        <dbReference type="ARBA" id="ARBA00022777"/>
    </source>
</evidence>
<evidence type="ECO:0000256" key="2">
    <source>
        <dbReference type="ARBA" id="ARBA00012438"/>
    </source>
</evidence>
<evidence type="ECO:0000256" key="4">
    <source>
        <dbReference type="ARBA" id="ARBA00022679"/>
    </source>
</evidence>
<evidence type="ECO:0000256" key="1">
    <source>
        <dbReference type="ARBA" id="ARBA00000085"/>
    </source>
</evidence>
<dbReference type="InterPro" id="IPR036890">
    <property type="entry name" value="HATPase_C_sf"/>
</dbReference>
<dbReference type="InterPro" id="IPR003594">
    <property type="entry name" value="HATPase_dom"/>
</dbReference>
<dbReference type="PRINTS" id="PR00344">
    <property type="entry name" value="BCTRLSENSOR"/>
</dbReference>
<protein>
    <recommendedName>
        <fullName evidence="2">histidine kinase</fullName>
        <ecNumber evidence="2">2.7.13.3</ecNumber>
    </recommendedName>
</protein>